<accession>A0AAP0PUU1</accession>
<name>A0AAP0PUU1_9MAGN</name>
<keyword evidence="2" id="KW-1185">Reference proteome</keyword>
<evidence type="ECO:0000313" key="2">
    <source>
        <dbReference type="Proteomes" id="UP001417504"/>
    </source>
</evidence>
<sequence>MRLDWCVVGSLVEVGIGSKYRRKPGVENPGSEAFCKRRRGDTVSILAHNVTHVHLGQKLRGSRLEDAATIDEVTMSLTYELGSEHYLHAMETPS</sequence>
<proteinExistence type="predicted"/>
<dbReference type="EMBL" id="JBBNAE010000001">
    <property type="protein sequence ID" value="KAK9155274.1"/>
    <property type="molecule type" value="Genomic_DNA"/>
</dbReference>
<evidence type="ECO:0000313" key="1">
    <source>
        <dbReference type="EMBL" id="KAK9155274.1"/>
    </source>
</evidence>
<dbReference type="AlphaFoldDB" id="A0AAP0PUU1"/>
<gene>
    <name evidence="1" type="ORF">Sjap_002754</name>
</gene>
<reference evidence="1 2" key="1">
    <citation type="submission" date="2024-01" db="EMBL/GenBank/DDBJ databases">
        <title>Genome assemblies of Stephania.</title>
        <authorList>
            <person name="Yang L."/>
        </authorList>
    </citation>
    <scope>NUCLEOTIDE SEQUENCE [LARGE SCALE GENOMIC DNA]</scope>
    <source>
        <strain evidence="1">QJT</strain>
        <tissue evidence="1">Leaf</tissue>
    </source>
</reference>
<comment type="caution">
    <text evidence="1">The sequence shown here is derived from an EMBL/GenBank/DDBJ whole genome shotgun (WGS) entry which is preliminary data.</text>
</comment>
<organism evidence="1 2">
    <name type="scientific">Stephania japonica</name>
    <dbReference type="NCBI Taxonomy" id="461633"/>
    <lineage>
        <taxon>Eukaryota</taxon>
        <taxon>Viridiplantae</taxon>
        <taxon>Streptophyta</taxon>
        <taxon>Embryophyta</taxon>
        <taxon>Tracheophyta</taxon>
        <taxon>Spermatophyta</taxon>
        <taxon>Magnoliopsida</taxon>
        <taxon>Ranunculales</taxon>
        <taxon>Menispermaceae</taxon>
        <taxon>Menispermoideae</taxon>
        <taxon>Cissampelideae</taxon>
        <taxon>Stephania</taxon>
    </lineage>
</organism>
<protein>
    <submittedName>
        <fullName evidence="1">Uncharacterized protein</fullName>
    </submittedName>
</protein>
<dbReference type="Proteomes" id="UP001417504">
    <property type="component" value="Unassembled WGS sequence"/>
</dbReference>